<dbReference type="GO" id="GO:0004722">
    <property type="term" value="F:protein serine/threonine phosphatase activity"/>
    <property type="evidence" value="ECO:0007669"/>
    <property type="project" value="InterPro"/>
</dbReference>
<accession>A0A1U9KCH3</accession>
<dbReference type="InterPro" id="IPR001932">
    <property type="entry name" value="PPM-type_phosphatase-like_dom"/>
</dbReference>
<dbReference type="OrthoDB" id="9801841at2"/>
<protein>
    <recommendedName>
        <fullName evidence="1">PPM-type phosphatase domain-containing protein</fullName>
    </recommendedName>
</protein>
<dbReference type="Gene3D" id="3.60.40.10">
    <property type="entry name" value="PPM-type phosphatase domain"/>
    <property type="match status" value="1"/>
</dbReference>
<dbReference type="Pfam" id="PF13672">
    <property type="entry name" value="PP2C_2"/>
    <property type="match status" value="1"/>
</dbReference>
<name>A0A1U9KCH3_ACEAC</name>
<dbReference type="SMART" id="SM00331">
    <property type="entry name" value="PP2C_SIG"/>
    <property type="match status" value="1"/>
</dbReference>
<organism evidence="2 3">
    <name type="scientific">Acetobacter aceti</name>
    <dbReference type="NCBI Taxonomy" id="435"/>
    <lineage>
        <taxon>Bacteria</taxon>
        <taxon>Pseudomonadati</taxon>
        <taxon>Pseudomonadota</taxon>
        <taxon>Alphaproteobacteria</taxon>
        <taxon>Acetobacterales</taxon>
        <taxon>Acetobacteraceae</taxon>
        <taxon>Acetobacter</taxon>
        <taxon>Acetobacter subgen. Acetobacter</taxon>
    </lineage>
</organism>
<dbReference type="PROSITE" id="PS51746">
    <property type="entry name" value="PPM_2"/>
    <property type="match status" value="1"/>
</dbReference>
<reference evidence="2 3" key="1">
    <citation type="submission" date="2016-03" db="EMBL/GenBank/DDBJ databases">
        <title>Acetic acid bacteria sequencing.</title>
        <authorList>
            <person name="Brandt J."/>
            <person name="Jakob F."/>
            <person name="Vogel R.F."/>
        </authorList>
    </citation>
    <scope>NUCLEOTIDE SEQUENCE [LARGE SCALE GENOMIC DNA]</scope>
    <source>
        <strain evidence="2 3">TMW2.1153</strain>
    </source>
</reference>
<dbReference type="STRING" id="435.A0U92_00600"/>
<dbReference type="SMART" id="SM00332">
    <property type="entry name" value="PP2Cc"/>
    <property type="match status" value="1"/>
</dbReference>
<dbReference type="Proteomes" id="UP000188937">
    <property type="component" value="Chromosome"/>
</dbReference>
<dbReference type="InterPro" id="IPR036457">
    <property type="entry name" value="PPM-type-like_dom_sf"/>
</dbReference>
<feature type="domain" description="PPM-type phosphatase" evidence="1">
    <location>
        <begin position="6"/>
        <end position="237"/>
    </location>
</feature>
<dbReference type="AlphaFoldDB" id="A0A1U9KCH3"/>
<dbReference type="InterPro" id="IPR015655">
    <property type="entry name" value="PP2C"/>
</dbReference>
<dbReference type="KEGG" id="aace:A0U92_00600"/>
<evidence type="ECO:0000259" key="1">
    <source>
        <dbReference type="PROSITE" id="PS51746"/>
    </source>
</evidence>
<dbReference type="SUPFAM" id="SSF81606">
    <property type="entry name" value="PP2C-like"/>
    <property type="match status" value="1"/>
</dbReference>
<evidence type="ECO:0000313" key="3">
    <source>
        <dbReference type="Proteomes" id="UP000188937"/>
    </source>
</evidence>
<proteinExistence type="predicted"/>
<dbReference type="EMBL" id="CP014692">
    <property type="protein sequence ID" value="AQS83504.1"/>
    <property type="molecule type" value="Genomic_DNA"/>
</dbReference>
<gene>
    <name evidence="2" type="ORF">A0U92_00600</name>
</gene>
<evidence type="ECO:0000313" key="2">
    <source>
        <dbReference type="EMBL" id="AQS83504.1"/>
    </source>
</evidence>
<keyword evidence="3" id="KW-1185">Reference proteome</keyword>
<sequence>MTETLKYSASTHQGTVRGENQDAFLCRPDMRVFAVADGAGGHDDGRWAASRVVDCLGALPQGLTPKALMVHARHRLTMAHEQLLLEAGRRGSKKGMASTVVVLILTEEYFVCLWVGDSRIYLLRDGELSQVTKDHSHAQALVDAGLLRAEDMECHPQANVVTRAIGAGGQPIRIDKVTGPLLPFDRFLLCSDGLTKAVNERDILSCLETGSGSAELLVQTALLRHARDNVTAVVVGVEDEETW</sequence>
<dbReference type="PANTHER" id="PTHR47992">
    <property type="entry name" value="PROTEIN PHOSPHATASE"/>
    <property type="match status" value="1"/>
</dbReference>
<dbReference type="CDD" id="cd00143">
    <property type="entry name" value="PP2Cc"/>
    <property type="match status" value="1"/>
</dbReference>
<dbReference type="RefSeq" id="WP_077811539.1">
    <property type="nucleotide sequence ID" value="NZ_CP014692.1"/>
</dbReference>